<keyword evidence="3" id="KW-0813">Transport</keyword>
<evidence type="ECO:0000313" key="6">
    <source>
        <dbReference type="EMBL" id="MCC5466365.1"/>
    </source>
</evidence>
<reference evidence="6" key="1">
    <citation type="submission" date="2021-11" db="EMBL/GenBank/DDBJ databases">
        <title>Description of a new species Pelosinus isolated from the bottom sediments of Lake Baikal.</title>
        <authorList>
            <person name="Zakharyuk A."/>
        </authorList>
    </citation>
    <scope>NUCLEOTIDE SEQUENCE</scope>
    <source>
        <strain evidence="6">Bkl1</strain>
    </source>
</reference>
<keyword evidence="4" id="KW-0732">Signal</keyword>
<keyword evidence="7" id="KW-1185">Reference proteome</keyword>
<gene>
    <name evidence="6" type="ORF">LMF89_13480</name>
</gene>
<evidence type="ECO:0000256" key="2">
    <source>
        <dbReference type="ARBA" id="ARBA00005695"/>
    </source>
</evidence>
<organism evidence="6 7">
    <name type="scientific">Pelosinus baikalensis</name>
    <dbReference type="NCBI Taxonomy" id="2892015"/>
    <lineage>
        <taxon>Bacteria</taxon>
        <taxon>Bacillati</taxon>
        <taxon>Bacillota</taxon>
        <taxon>Negativicutes</taxon>
        <taxon>Selenomonadales</taxon>
        <taxon>Sporomusaceae</taxon>
        <taxon>Pelosinus</taxon>
    </lineage>
</organism>
<proteinExistence type="inferred from homology"/>
<comment type="similarity">
    <text evidence="2">Belongs to the bacterial solute-binding protein 5 family.</text>
</comment>
<dbReference type="Gene3D" id="3.10.105.10">
    <property type="entry name" value="Dipeptide-binding Protein, Domain 3"/>
    <property type="match status" value="1"/>
</dbReference>
<evidence type="ECO:0000256" key="1">
    <source>
        <dbReference type="ARBA" id="ARBA00004196"/>
    </source>
</evidence>
<evidence type="ECO:0000256" key="4">
    <source>
        <dbReference type="ARBA" id="ARBA00022729"/>
    </source>
</evidence>
<protein>
    <submittedName>
        <fullName evidence="6">Peptide ABC transporter substrate-binding protein</fullName>
    </submittedName>
</protein>
<evidence type="ECO:0000313" key="7">
    <source>
        <dbReference type="Proteomes" id="UP001165492"/>
    </source>
</evidence>
<dbReference type="Gene3D" id="3.40.190.10">
    <property type="entry name" value="Periplasmic binding protein-like II"/>
    <property type="match status" value="1"/>
</dbReference>
<dbReference type="PANTHER" id="PTHR30290">
    <property type="entry name" value="PERIPLASMIC BINDING COMPONENT OF ABC TRANSPORTER"/>
    <property type="match status" value="1"/>
</dbReference>
<comment type="subcellular location">
    <subcellularLocation>
        <location evidence="1">Cell envelope</location>
    </subcellularLocation>
</comment>
<dbReference type="InterPro" id="IPR039424">
    <property type="entry name" value="SBP_5"/>
</dbReference>
<dbReference type="Proteomes" id="UP001165492">
    <property type="component" value="Unassembled WGS sequence"/>
</dbReference>
<dbReference type="Gene3D" id="3.90.76.10">
    <property type="entry name" value="Dipeptide-binding Protein, Domain 1"/>
    <property type="match status" value="1"/>
</dbReference>
<accession>A0ABS8HT75</accession>
<dbReference type="CDD" id="cd08504">
    <property type="entry name" value="PBP2_OppA"/>
    <property type="match status" value="1"/>
</dbReference>
<dbReference type="EMBL" id="JAJHJB010000017">
    <property type="protein sequence ID" value="MCC5466365.1"/>
    <property type="molecule type" value="Genomic_DNA"/>
</dbReference>
<evidence type="ECO:0000259" key="5">
    <source>
        <dbReference type="Pfam" id="PF00496"/>
    </source>
</evidence>
<feature type="domain" description="Solute-binding protein family 5" evidence="5">
    <location>
        <begin position="75"/>
        <end position="456"/>
    </location>
</feature>
<dbReference type="PROSITE" id="PS51257">
    <property type="entry name" value="PROKAR_LIPOPROTEIN"/>
    <property type="match status" value="1"/>
</dbReference>
<dbReference type="SUPFAM" id="SSF53850">
    <property type="entry name" value="Periplasmic binding protein-like II"/>
    <property type="match status" value="1"/>
</dbReference>
<dbReference type="InterPro" id="IPR000914">
    <property type="entry name" value="SBP_5_dom"/>
</dbReference>
<dbReference type="Pfam" id="PF00496">
    <property type="entry name" value="SBP_bac_5"/>
    <property type="match status" value="1"/>
</dbReference>
<sequence>MMLKKWIALLVIVFAVGALLSGCSSTTGGKEQVIKLWQGSEPEILDPGKSTGVPEANYELALFEGLVVLDAKDMPAPAAAEKWEVSPDGLKYTFHLRANAKWSNGEPLTAYDFEYAWKRILSPELAAEYAYMLFPIKGAENYNSKNGTVEEVGIKAVDDKTLEVVLDKPTAYFLALATHHSFYPVNKKIVEANGDKWASDVKTLISNGPFKVANWVHNSKLEMVKNDQYWDKDKVKVSKLEWALLEANTTALSMFENNQLDYVYEPPMAEAERLKKENKLTVGKYLGTYYYELNNKKAPFDNPKVRKALALAIDRESLAKTVLKGIHKPADAWIPFGFTDSVTGKDFREEAGGYFKTDIAEAKKLLAEAGYPEGQGLPPITLIYNTSDNHKAIAETIQEMWKKNLGITIEIQNQEWKVYIQNRKSGNFHMARAGWIGDYADPMTFADYFMTNGGNNHGKYSNIAYDKLVETAQLSNDSKVRMQAMRDAERIFIDDMGSIPIYFYGNPYCIKANLKGVIKSATSVVNWKEAYFEN</sequence>
<name>A0ABS8HT75_9FIRM</name>
<dbReference type="RefSeq" id="WP_229535526.1">
    <property type="nucleotide sequence ID" value="NZ_JAJHJB010000017.1"/>
</dbReference>
<dbReference type="PIRSF" id="PIRSF002741">
    <property type="entry name" value="MppA"/>
    <property type="match status" value="1"/>
</dbReference>
<evidence type="ECO:0000256" key="3">
    <source>
        <dbReference type="ARBA" id="ARBA00022448"/>
    </source>
</evidence>
<dbReference type="InterPro" id="IPR030678">
    <property type="entry name" value="Peptide/Ni-bd"/>
</dbReference>
<comment type="caution">
    <text evidence="6">The sequence shown here is derived from an EMBL/GenBank/DDBJ whole genome shotgun (WGS) entry which is preliminary data.</text>
</comment>
<dbReference type="PANTHER" id="PTHR30290:SF10">
    <property type="entry name" value="PERIPLASMIC OLIGOPEPTIDE-BINDING PROTEIN-RELATED"/>
    <property type="match status" value="1"/>
</dbReference>